<dbReference type="EMBL" id="QSRK01000024">
    <property type="protein sequence ID" value="RGL11322.1"/>
    <property type="molecule type" value="Genomic_DNA"/>
</dbReference>
<dbReference type="RefSeq" id="WP_117681431.1">
    <property type="nucleotide sequence ID" value="NZ_QSRK01000024.1"/>
</dbReference>
<reference evidence="2 3" key="1">
    <citation type="submission" date="2018-08" db="EMBL/GenBank/DDBJ databases">
        <title>A genome reference for cultivated species of the human gut microbiota.</title>
        <authorList>
            <person name="Zou Y."/>
            <person name="Xue W."/>
            <person name="Luo G."/>
        </authorList>
    </citation>
    <scope>NUCLEOTIDE SEQUENCE [LARGE SCALE GENOMIC DNA]</scope>
    <source>
        <strain evidence="2 3">TF08-13</strain>
    </source>
</reference>
<gene>
    <name evidence="2" type="ORF">DXC80_14410</name>
</gene>
<dbReference type="InterPro" id="IPR035093">
    <property type="entry name" value="RelE/ParE_toxin_dom_sf"/>
</dbReference>
<dbReference type="Pfam" id="PF05016">
    <property type="entry name" value="ParE_toxin"/>
    <property type="match status" value="1"/>
</dbReference>
<comment type="caution">
    <text evidence="2">The sequence shown here is derived from an EMBL/GenBank/DDBJ whole genome shotgun (WGS) entry which is preliminary data.</text>
</comment>
<proteinExistence type="predicted"/>
<accession>A0A3E4QVW3</accession>
<keyword evidence="1" id="KW-1277">Toxin-antitoxin system</keyword>
<dbReference type="InterPro" id="IPR007712">
    <property type="entry name" value="RelE/ParE_toxin"/>
</dbReference>
<dbReference type="Proteomes" id="UP000260795">
    <property type="component" value="Unassembled WGS sequence"/>
</dbReference>
<evidence type="ECO:0000313" key="2">
    <source>
        <dbReference type="EMBL" id="RGL11322.1"/>
    </source>
</evidence>
<evidence type="ECO:0000256" key="1">
    <source>
        <dbReference type="ARBA" id="ARBA00022649"/>
    </source>
</evidence>
<protein>
    <submittedName>
        <fullName evidence="2">Type II toxin-antitoxin system RelE/ParE family toxin</fullName>
    </submittedName>
</protein>
<dbReference type="Gene3D" id="3.30.2310.20">
    <property type="entry name" value="RelE-like"/>
    <property type="match status" value="1"/>
</dbReference>
<name>A0A3E4QVW3_BACUN</name>
<evidence type="ECO:0000313" key="3">
    <source>
        <dbReference type="Proteomes" id="UP000260795"/>
    </source>
</evidence>
<sequence length="109" mass="12357">MEIVWLPSADEAFFKLLKDVEGLFGTLVAEQVSERIYSHIDLLGSFPGIGVRDFFFSNAVVRYLVNTPNIIYYTIVFDKVVIVAILNSRQSPENIHRVIANILKSNNLL</sequence>
<dbReference type="AlphaFoldDB" id="A0A3E4QVW3"/>
<organism evidence="2 3">
    <name type="scientific">Bacteroides uniformis</name>
    <dbReference type="NCBI Taxonomy" id="820"/>
    <lineage>
        <taxon>Bacteria</taxon>
        <taxon>Pseudomonadati</taxon>
        <taxon>Bacteroidota</taxon>
        <taxon>Bacteroidia</taxon>
        <taxon>Bacteroidales</taxon>
        <taxon>Bacteroidaceae</taxon>
        <taxon>Bacteroides</taxon>
    </lineage>
</organism>